<dbReference type="Pfam" id="PF00782">
    <property type="entry name" value="DSPc"/>
    <property type="match status" value="1"/>
</dbReference>
<name>A0A9J7GZI9_CRIGR</name>
<organism evidence="6 7">
    <name type="scientific">Cricetulus griseus</name>
    <name type="common">Chinese hamster</name>
    <name type="synonym">Cricetulus barabensis griseus</name>
    <dbReference type="NCBI Taxonomy" id="10029"/>
    <lineage>
        <taxon>Eukaryota</taxon>
        <taxon>Metazoa</taxon>
        <taxon>Chordata</taxon>
        <taxon>Craniata</taxon>
        <taxon>Vertebrata</taxon>
        <taxon>Euteleostomi</taxon>
        <taxon>Mammalia</taxon>
        <taxon>Eutheria</taxon>
        <taxon>Euarchontoglires</taxon>
        <taxon>Glires</taxon>
        <taxon>Rodentia</taxon>
        <taxon>Myomorpha</taxon>
        <taxon>Muroidea</taxon>
        <taxon>Cricetidae</taxon>
        <taxon>Cricetinae</taxon>
        <taxon>Cricetulus</taxon>
    </lineage>
</organism>
<feature type="region of interest" description="Disordered" evidence="3">
    <location>
        <begin position="486"/>
        <end position="560"/>
    </location>
</feature>
<feature type="compositionally biased region" description="Polar residues" evidence="3">
    <location>
        <begin position="1095"/>
        <end position="1106"/>
    </location>
</feature>
<reference evidence="6" key="2">
    <citation type="journal article" date="2020" name="Biotechnol. Bioeng.">
        <title>Chromosome-scale scaffolds for the Chinese hamster reference genome assembly to facilitate the study of the CHO epigenome.</title>
        <authorList>
            <person name="Hilliard W."/>
            <person name="MacDonald M."/>
            <person name="Lee K.H."/>
        </authorList>
    </citation>
    <scope>NUCLEOTIDE SEQUENCE [LARGE SCALE GENOMIC DNA]</scope>
    <source>
        <strain evidence="6">17A/GY</strain>
    </source>
</reference>
<feature type="region of interest" description="Disordered" evidence="3">
    <location>
        <begin position="578"/>
        <end position="605"/>
    </location>
</feature>
<feature type="compositionally biased region" description="Basic and acidic residues" evidence="3">
    <location>
        <begin position="1056"/>
        <end position="1069"/>
    </location>
</feature>
<evidence type="ECO:0000256" key="2">
    <source>
        <dbReference type="SAM" id="Coils"/>
    </source>
</evidence>
<proteinExistence type="inferred from homology"/>
<feature type="region of interest" description="Disordered" evidence="3">
    <location>
        <begin position="941"/>
        <end position="1208"/>
    </location>
</feature>
<dbReference type="KEGG" id="cge:100768141"/>
<feature type="compositionally biased region" description="Basic and acidic residues" evidence="3">
    <location>
        <begin position="947"/>
        <end position="957"/>
    </location>
</feature>
<feature type="compositionally biased region" description="Low complexity" evidence="3">
    <location>
        <begin position="1028"/>
        <end position="1039"/>
    </location>
</feature>
<feature type="compositionally biased region" description="Basic and acidic residues" evidence="3">
    <location>
        <begin position="544"/>
        <end position="554"/>
    </location>
</feature>
<dbReference type="GO" id="GO:0005737">
    <property type="term" value="C:cytoplasm"/>
    <property type="evidence" value="ECO:0007669"/>
    <property type="project" value="TreeGrafter"/>
</dbReference>
<dbReference type="GO" id="GO:0033549">
    <property type="term" value="F:MAP kinase phosphatase activity"/>
    <property type="evidence" value="ECO:0007669"/>
    <property type="project" value="TreeGrafter"/>
</dbReference>
<dbReference type="SMART" id="SM00195">
    <property type="entry name" value="DSPc"/>
    <property type="match status" value="1"/>
</dbReference>
<feature type="domain" description="Tyrosine-protein phosphatase" evidence="4">
    <location>
        <begin position="225"/>
        <end position="373"/>
    </location>
</feature>
<feature type="compositionally biased region" description="Basic and acidic residues" evidence="3">
    <location>
        <begin position="1136"/>
        <end position="1151"/>
    </location>
</feature>
<dbReference type="Gene3D" id="3.90.190.10">
    <property type="entry name" value="Protein tyrosine phosphatase superfamily"/>
    <property type="match status" value="1"/>
</dbReference>
<feature type="compositionally biased region" description="Basic and acidic residues" evidence="3">
    <location>
        <begin position="1166"/>
        <end position="1183"/>
    </location>
</feature>
<gene>
    <name evidence="7" type="primary">Styxl2</name>
</gene>
<accession>A0A9J7GZI9</accession>
<feature type="region of interest" description="Disordered" evidence="3">
    <location>
        <begin position="645"/>
        <end position="664"/>
    </location>
</feature>
<dbReference type="InterPro" id="IPR020405">
    <property type="entry name" value="Atypical_DUSP_subfamA"/>
</dbReference>
<feature type="region of interest" description="Disordered" evidence="3">
    <location>
        <begin position="447"/>
        <end position="473"/>
    </location>
</feature>
<feature type="region of interest" description="Disordered" evidence="3">
    <location>
        <begin position="403"/>
        <end position="423"/>
    </location>
</feature>
<dbReference type="GO" id="GO:0008138">
    <property type="term" value="F:protein tyrosine/serine/threonine phosphatase activity"/>
    <property type="evidence" value="ECO:0007669"/>
    <property type="project" value="InterPro"/>
</dbReference>
<dbReference type="InterPro" id="IPR000387">
    <property type="entry name" value="Tyr_Pase_dom"/>
</dbReference>
<feature type="compositionally biased region" description="Low complexity" evidence="3">
    <location>
        <begin position="761"/>
        <end position="774"/>
    </location>
</feature>
<dbReference type="InterPro" id="IPR020422">
    <property type="entry name" value="TYR_PHOSPHATASE_DUAL_dom"/>
</dbReference>
<keyword evidence="2" id="KW-0175">Coiled coil</keyword>
<dbReference type="GeneID" id="100768141"/>
<feature type="region of interest" description="Disordered" evidence="3">
    <location>
        <begin position="757"/>
        <end position="790"/>
    </location>
</feature>
<feature type="compositionally biased region" description="Low complexity" evidence="3">
    <location>
        <begin position="1074"/>
        <end position="1084"/>
    </location>
</feature>
<dbReference type="AlphaFoldDB" id="A0A9J7GZI9"/>
<dbReference type="SUPFAM" id="SSF52799">
    <property type="entry name" value="(Phosphotyrosine protein) phosphatases II"/>
    <property type="match status" value="1"/>
</dbReference>
<reference evidence="6" key="1">
    <citation type="journal article" date="2018" name="Biotechnol. Bioeng.">
        <title>A reference genome of the Chinese hamster based on a hybrid assembly strategy.</title>
        <authorList>
            <person name="Rupp O."/>
            <person name="MacDonald M.L."/>
            <person name="Li S."/>
            <person name="Dhiman H."/>
            <person name="Polson S."/>
            <person name="Griep S."/>
            <person name="Heffner K."/>
            <person name="Hernandez I."/>
            <person name="Brinkrolf K."/>
            <person name="Jadhav V."/>
            <person name="Samoudi M."/>
            <person name="Hao H."/>
            <person name="Kingham B."/>
            <person name="Goesmann A."/>
            <person name="Betenbaugh M.J."/>
            <person name="Lewis N.E."/>
            <person name="Borth N."/>
            <person name="Lee K.H."/>
        </authorList>
    </citation>
    <scope>NUCLEOTIDE SEQUENCE [LARGE SCALE GENOMIC DNA]</scope>
    <source>
        <strain evidence="6">17A/GY</strain>
    </source>
</reference>
<evidence type="ECO:0000256" key="1">
    <source>
        <dbReference type="ARBA" id="ARBA00008601"/>
    </source>
</evidence>
<dbReference type="GO" id="GO:0043409">
    <property type="term" value="P:negative regulation of MAPK cascade"/>
    <property type="evidence" value="ECO:0007669"/>
    <property type="project" value="TreeGrafter"/>
</dbReference>
<reference evidence="7" key="3">
    <citation type="submission" date="2025-08" db="UniProtKB">
        <authorList>
            <consortium name="RefSeq"/>
        </authorList>
    </citation>
    <scope>IDENTIFICATION</scope>
    <source>
        <strain evidence="7">17A/GY</strain>
        <tissue evidence="7">Liver</tissue>
    </source>
</reference>
<dbReference type="Proteomes" id="UP001108280">
    <property type="component" value="Chromosome 5"/>
</dbReference>
<dbReference type="PROSITE" id="PS50056">
    <property type="entry name" value="TYR_PHOSPHATASE_2"/>
    <property type="match status" value="1"/>
</dbReference>
<dbReference type="RefSeq" id="XP_035311652.1">
    <property type="nucleotide sequence ID" value="XM_035455761.1"/>
</dbReference>
<comment type="similarity">
    <text evidence="1">Belongs to the protein-tyrosine phosphatase family. Non-receptor class dual specificity subfamily.</text>
</comment>
<dbReference type="PANTHER" id="PTHR45682:SF4">
    <property type="entry name" value="SERINE_THREONINE_TYROSINE-INTERACTING-LIKE PROTEIN 2"/>
    <property type="match status" value="1"/>
</dbReference>
<dbReference type="PROSITE" id="PS50054">
    <property type="entry name" value="TYR_PHOSPHATASE_DUAL"/>
    <property type="match status" value="1"/>
</dbReference>
<dbReference type="PRINTS" id="PR01909">
    <property type="entry name" value="ADSPHPHTASEA"/>
</dbReference>
<sequence length="1230" mass="138076">MPHPVNGLAGYGMAPRPKALTDTVLLKGGCCPFQQRLKAIMATGGDPEEEQVVPNEEEEADVRAVQARYLRSPSPSQIRKDLIVHPSPYEQGEGVGNGGNSGSLSNPSILQTPIEAYLVTFSIVLVAGTGYSVVSDTETESIFMEPIHLSSAVAAKQIINEELKPRGLRTDTECPGMLESAEQLLVEDLYNRVREKMDDKSLFNTPCVLDLQRALTQDRQEAPRNEVDEVWPNVFIAEKSVAVNKGRLKRLGITHILNAAHGTGVYTGSEFYTGLEIQYLGVEVDDFPEVDISQHFRKAAEFLDEALLTYRGKVLVSSEMGISRSAVLVVAYLMIFHSMAILEALMTVRRKRPIYPNDGFLKQLRELNEKLMEEREEEVGEEESEEDAGSILGVRVNSLMVEEEDDATSHLSGSSLGKASHVSKPVTFIDEEEEEKLYEEWKKGKDLPKGEAAHHRKGSCSASSAQDGDDYEDGCVERIVQEWQSRNERYQASGHRQWSREEEEEEESSYASRRRRHTLSESSVSESVSSHDIRILKQQLEKSSQSRRERRCSDSESTESTWDMWNERLLEIEKEAARKYHSKSKKEEMAAADSEAGARVREDDEESVLSEASSFYNFCSRNKDKLTALERWKVKRIQFGFHKKDSEVGDESSEHGAEEAAREKNLSDVNLTAYQAWKLKHQKKVGSENKEEVLEMSKGEDVALAKKRQRRLELLERSRQTLEESQSMGSWEADSAASRSIPLSAFWSGAPSVSADGDTASVLSTQSHHSSLSQPAGNMPTTPLPNLPVGPGDTISMASIQNWIANVVSETLAQKQNEMLLLSRSPSVASMKAAPAANCLGDDQASMLGSSLSGCLPPQSQVRASSDAQSVLSSASSLTSRAAGSGNKVRGTSKPIYSLFADNVDLKELDRKEREMQMELQEKMSEYKMEKLASDNKRSSLFKKKKAKDDEDSRVGDKDEDTDSAIGSFRYSSRSNSQKPETDTSSSLAISNPYRNGHRAGNEMDSTINTWLSGLRTEEKSPPQSDWSGSSRGRYTRSSLLRETESKSCSYKFSKSRSEEQDTSYHEADGNPVRSTSRFSSSTTKEGREMHKFSRSTFSETASSREGSPEPYFFRHTPEPSDGEESPRPRRPNWTRPRDWEDVEESSKSDFAEFGAKRKFTQSFMRSEEEGEKERTESREEGRFASGRQSQFRRSTNRQEEEEMDDEAIIAAWRRRQEETRTKLQRRRED</sequence>
<feature type="coiled-coil region" evidence="2">
    <location>
        <begin position="357"/>
        <end position="388"/>
    </location>
</feature>
<dbReference type="CTD" id="92235"/>
<evidence type="ECO:0000259" key="5">
    <source>
        <dbReference type="PROSITE" id="PS50056"/>
    </source>
</evidence>
<feature type="compositionally biased region" description="Polar residues" evidence="3">
    <location>
        <begin position="970"/>
        <end position="994"/>
    </location>
</feature>
<dbReference type="InterPro" id="IPR029021">
    <property type="entry name" value="Prot-tyrosine_phosphatase-like"/>
</dbReference>
<dbReference type="RefSeq" id="XP_035301704.1">
    <property type="nucleotide sequence ID" value="XM_035445813.1"/>
</dbReference>
<dbReference type="OrthoDB" id="2017893at2759"/>
<evidence type="ECO:0000259" key="4">
    <source>
        <dbReference type="PROSITE" id="PS50054"/>
    </source>
</evidence>
<evidence type="ECO:0000313" key="7">
    <source>
        <dbReference type="RefSeq" id="XP_035301704.1"/>
    </source>
</evidence>
<evidence type="ECO:0000313" key="6">
    <source>
        <dbReference type="Proteomes" id="UP001108280"/>
    </source>
</evidence>
<keyword evidence="6" id="KW-1185">Reference proteome</keyword>
<dbReference type="PANTHER" id="PTHR45682">
    <property type="entry name" value="AGAP008228-PA"/>
    <property type="match status" value="1"/>
</dbReference>
<dbReference type="InterPro" id="IPR000340">
    <property type="entry name" value="Dual-sp_phosphatase_cat-dom"/>
</dbReference>
<feature type="domain" description="Tyrosine specific protein phosphatases" evidence="5">
    <location>
        <begin position="294"/>
        <end position="353"/>
    </location>
</feature>
<dbReference type="PRINTS" id="PR01908">
    <property type="entry name" value="ADSPHPHTASE"/>
</dbReference>
<protein>
    <submittedName>
        <fullName evidence="7">Inactive dual specificity phosphatase 27</fullName>
    </submittedName>
</protein>
<evidence type="ECO:0000256" key="3">
    <source>
        <dbReference type="SAM" id="MobiDB-lite"/>
    </source>
</evidence>